<comment type="caution">
    <text evidence="4">The sequence shown here is derived from an EMBL/GenBank/DDBJ whole genome shotgun (WGS) entry which is preliminary data.</text>
</comment>
<dbReference type="OrthoDB" id="9802623at2"/>
<evidence type="ECO:0000313" key="5">
    <source>
        <dbReference type="Proteomes" id="UP000322876"/>
    </source>
</evidence>
<accession>A0A5A8F323</accession>
<proteinExistence type="predicted"/>
<name>A0A5A8F323_9BACT</name>
<dbReference type="EMBL" id="VFJB01000005">
    <property type="protein sequence ID" value="KAA0258193.1"/>
    <property type="molecule type" value="Genomic_DNA"/>
</dbReference>
<sequence length="151" mass="17446">MKWLISLLILLIFTFSVYAANAIKITSDKLVYNGQKKESVFEGSVEAIYDNTTINSDKMVVYTDENNKPIKIICTGNVKIVRDNIVSLSESAEMDIKKDIAILKGNVKIWQDKNYLEGDEVYIYNKEKRVEVRNIKDKKVKIIFYPDEKVK</sequence>
<gene>
    <name evidence="4" type="ORF">FHQ18_07310</name>
</gene>
<evidence type="ECO:0000256" key="2">
    <source>
        <dbReference type="SAM" id="SignalP"/>
    </source>
</evidence>
<dbReference type="GO" id="GO:0009279">
    <property type="term" value="C:cell outer membrane"/>
    <property type="evidence" value="ECO:0007669"/>
    <property type="project" value="TreeGrafter"/>
</dbReference>
<feature type="signal peptide" evidence="2">
    <location>
        <begin position="1"/>
        <end position="19"/>
    </location>
</feature>
<dbReference type="PANTHER" id="PTHR36504">
    <property type="entry name" value="LIPOPOLYSACCHARIDE EXPORT SYSTEM PROTEIN LPTA"/>
    <property type="match status" value="1"/>
</dbReference>
<dbReference type="Pfam" id="PF03968">
    <property type="entry name" value="LptD_N"/>
    <property type="match status" value="1"/>
</dbReference>
<dbReference type="InterPro" id="IPR005653">
    <property type="entry name" value="OstA-like_N"/>
</dbReference>
<organism evidence="4 5">
    <name type="scientific">Deferribacter autotrophicus</name>
    <dbReference type="NCBI Taxonomy" id="500465"/>
    <lineage>
        <taxon>Bacteria</taxon>
        <taxon>Pseudomonadati</taxon>
        <taxon>Deferribacterota</taxon>
        <taxon>Deferribacteres</taxon>
        <taxon>Deferribacterales</taxon>
        <taxon>Deferribacteraceae</taxon>
        <taxon>Deferribacter</taxon>
    </lineage>
</organism>
<feature type="chain" id="PRO_5022981737" description="Organic solvent tolerance-like N-terminal domain-containing protein" evidence="2">
    <location>
        <begin position="20"/>
        <end position="151"/>
    </location>
</feature>
<reference evidence="4 5" key="1">
    <citation type="submission" date="2019-06" db="EMBL/GenBank/DDBJ databases">
        <title>Genomic insights into carbon and energy metabolism of Deferribacter autotrophicus revealed new metabolic traits in the phylum Deferribacteres.</title>
        <authorList>
            <person name="Slobodkin A.I."/>
            <person name="Slobodkina G.B."/>
            <person name="Allioux M."/>
            <person name="Alain K."/>
            <person name="Jebbar M."/>
            <person name="Shadrin V."/>
            <person name="Kublanov I.V."/>
            <person name="Toshchakov S.V."/>
            <person name="Bonch-Osmolovskaya E.A."/>
        </authorList>
    </citation>
    <scope>NUCLEOTIDE SEQUENCE [LARGE SCALE GENOMIC DNA]</scope>
    <source>
        <strain evidence="4 5">SL50</strain>
    </source>
</reference>
<evidence type="ECO:0000259" key="3">
    <source>
        <dbReference type="Pfam" id="PF03968"/>
    </source>
</evidence>
<dbReference type="RefSeq" id="WP_149266514.1">
    <property type="nucleotide sequence ID" value="NZ_VFJB01000005.1"/>
</dbReference>
<dbReference type="AlphaFoldDB" id="A0A5A8F323"/>
<evidence type="ECO:0000256" key="1">
    <source>
        <dbReference type="ARBA" id="ARBA00022729"/>
    </source>
</evidence>
<feature type="domain" description="Organic solvent tolerance-like N-terminal" evidence="3">
    <location>
        <begin position="24"/>
        <end position="128"/>
    </location>
</feature>
<keyword evidence="1 2" id="KW-0732">Signal</keyword>
<dbReference type="GO" id="GO:0015920">
    <property type="term" value="P:lipopolysaccharide transport"/>
    <property type="evidence" value="ECO:0007669"/>
    <property type="project" value="TreeGrafter"/>
</dbReference>
<dbReference type="InterPro" id="IPR052037">
    <property type="entry name" value="LPS_export_LptA"/>
</dbReference>
<dbReference type="GO" id="GO:0030288">
    <property type="term" value="C:outer membrane-bounded periplasmic space"/>
    <property type="evidence" value="ECO:0007669"/>
    <property type="project" value="TreeGrafter"/>
</dbReference>
<dbReference type="PANTHER" id="PTHR36504:SF1">
    <property type="entry name" value="LIPOPOLYSACCHARIDE EXPORT SYSTEM PROTEIN LPTA"/>
    <property type="match status" value="1"/>
</dbReference>
<keyword evidence="5" id="KW-1185">Reference proteome</keyword>
<protein>
    <recommendedName>
        <fullName evidence="3">Organic solvent tolerance-like N-terminal domain-containing protein</fullName>
    </recommendedName>
</protein>
<dbReference type="GO" id="GO:0017089">
    <property type="term" value="F:glycolipid transfer activity"/>
    <property type="evidence" value="ECO:0007669"/>
    <property type="project" value="TreeGrafter"/>
</dbReference>
<dbReference type="Gene3D" id="2.60.450.10">
    <property type="entry name" value="Lipopolysaccharide (LPS) transport protein A like domain"/>
    <property type="match status" value="1"/>
</dbReference>
<evidence type="ECO:0000313" key="4">
    <source>
        <dbReference type="EMBL" id="KAA0258193.1"/>
    </source>
</evidence>
<dbReference type="Proteomes" id="UP000322876">
    <property type="component" value="Unassembled WGS sequence"/>
</dbReference>